<reference evidence="1 2" key="1">
    <citation type="journal article" date="2020" name="IScience">
        <title>Genome Sequencing of the Endangered Kingdonia uniflora (Circaeasteraceae, Ranunculales) Reveals Potential Mechanisms of Evolutionary Specialization.</title>
        <authorList>
            <person name="Sun Y."/>
            <person name="Deng T."/>
            <person name="Zhang A."/>
            <person name="Moore M.J."/>
            <person name="Landis J.B."/>
            <person name="Lin N."/>
            <person name="Zhang H."/>
            <person name="Zhang X."/>
            <person name="Huang J."/>
            <person name="Zhang X."/>
            <person name="Sun H."/>
            <person name="Wang H."/>
        </authorList>
    </citation>
    <scope>NUCLEOTIDE SEQUENCE [LARGE SCALE GENOMIC DNA]</scope>
    <source>
        <strain evidence="1">TB1705</strain>
        <tissue evidence="1">Leaf</tissue>
    </source>
</reference>
<dbReference type="Pfam" id="PF00702">
    <property type="entry name" value="Hydrolase"/>
    <property type="match status" value="1"/>
</dbReference>
<dbReference type="Proteomes" id="UP000541444">
    <property type="component" value="Unassembled WGS sequence"/>
</dbReference>
<dbReference type="InterPro" id="IPR036412">
    <property type="entry name" value="HAD-like_sf"/>
</dbReference>
<keyword evidence="2" id="KW-1185">Reference proteome</keyword>
<dbReference type="PANTHER" id="PTHR43611">
    <property type="entry name" value="ALPHA-D-GLUCOSE 1-PHOSPHATE PHOSPHATASE"/>
    <property type="match status" value="1"/>
</dbReference>
<dbReference type="SFLD" id="SFLDS00003">
    <property type="entry name" value="Haloacid_Dehalogenase"/>
    <property type="match status" value="1"/>
</dbReference>
<comment type="caution">
    <text evidence="1">The sequence shown here is derived from an EMBL/GenBank/DDBJ whole genome shotgun (WGS) entry which is preliminary data.</text>
</comment>
<accession>A0A7J7N594</accession>
<dbReference type="NCBIfam" id="TIGR01509">
    <property type="entry name" value="HAD-SF-IA-v3"/>
    <property type="match status" value="1"/>
</dbReference>
<dbReference type="SFLD" id="SFLDG01129">
    <property type="entry name" value="C1.5:_HAD__Beta-PGM__Phosphata"/>
    <property type="match status" value="1"/>
</dbReference>
<dbReference type="EMBL" id="JACGCM010001055">
    <property type="protein sequence ID" value="KAF6162306.1"/>
    <property type="molecule type" value="Genomic_DNA"/>
</dbReference>
<dbReference type="InterPro" id="IPR023214">
    <property type="entry name" value="HAD_sf"/>
</dbReference>
<dbReference type="PANTHER" id="PTHR43611:SF3">
    <property type="entry name" value="FLAVIN MONONUCLEOTIDE HYDROLASE 1, CHLOROPLATIC"/>
    <property type="match status" value="1"/>
</dbReference>
<name>A0A7J7N594_9MAGN</name>
<dbReference type="SUPFAM" id="SSF56784">
    <property type="entry name" value="HAD-like"/>
    <property type="match status" value="1"/>
</dbReference>
<gene>
    <name evidence="1" type="ORF">GIB67_008435</name>
</gene>
<protein>
    <submittedName>
        <fullName evidence="1">Uncharacterized protein</fullName>
    </submittedName>
</protein>
<dbReference type="InterPro" id="IPR006439">
    <property type="entry name" value="HAD-SF_hydro_IA"/>
</dbReference>
<evidence type="ECO:0000313" key="1">
    <source>
        <dbReference type="EMBL" id="KAF6162306.1"/>
    </source>
</evidence>
<dbReference type="OrthoDB" id="2012566at2759"/>
<proteinExistence type="predicted"/>
<dbReference type="Gene3D" id="3.40.50.1000">
    <property type="entry name" value="HAD superfamily/HAD-like"/>
    <property type="match status" value="1"/>
</dbReference>
<sequence length="283" mass="32210">MSLSSFRTLAGTTRETHMIKMTLLFKLTISSLSLKPISPNSKKSLKMAHCTTISSSSNSIPISSDNCNSKRKLPILLFDVMDTLVRDPFYHDIPAFFRMSMKELLECKHPTAWAEFEKGLINEMELATKFFKDGRPLDLEGLKACMRRGYSYLDGVEPLLQGLKKNNYEMHAFTNYPNWYTMIEEKLKISSYVSWTFCSCITGKRKPEVDFYLEALKHLEVDPANCIFIDDRMVNVEAARNAGIIGVHFKDAACLQQELSLLGIEFSTDAEDVTDQDLIKLNT</sequence>
<evidence type="ECO:0000313" key="2">
    <source>
        <dbReference type="Proteomes" id="UP000541444"/>
    </source>
</evidence>
<dbReference type="AlphaFoldDB" id="A0A7J7N594"/>
<organism evidence="1 2">
    <name type="scientific">Kingdonia uniflora</name>
    <dbReference type="NCBI Taxonomy" id="39325"/>
    <lineage>
        <taxon>Eukaryota</taxon>
        <taxon>Viridiplantae</taxon>
        <taxon>Streptophyta</taxon>
        <taxon>Embryophyta</taxon>
        <taxon>Tracheophyta</taxon>
        <taxon>Spermatophyta</taxon>
        <taxon>Magnoliopsida</taxon>
        <taxon>Ranunculales</taxon>
        <taxon>Circaeasteraceae</taxon>
        <taxon>Kingdonia</taxon>
    </lineage>
</organism>